<gene>
    <name evidence="1" type="ORF">S12H4_27774</name>
</gene>
<protein>
    <submittedName>
        <fullName evidence="1">Uncharacterized protein</fullName>
    </submittedName>
</protein>
<name>X1T3W1_9ZZZZ</name>
<dbReference type="EMBL" id="BARW01015879">
    <property type="protein sequence ID" value="GAI99957.1"/>
    <property type="molecule type" value="Genomic_DNA"/>
</dbReference>
<comment type="caution">
    <text evidence="1">The sequence shown here is derived from an EMBL/GenBank/DDBJ whole genome shotgun (WGS) entry which is preliminary data.</text>
</comment>
<evidence type="ECO:0000313" key="1">
    <source>
        <dbReference type="EMBL" id="GAI99957.1"/>
    </source>
</evidence>
<dbReference type="AlphaFoldDB" id="X1T3W1"/>
<reference evidence="1" key="1">
    <citation type="journal article" date="2014" name="Front. Microbiol.">
        <title>High frequency of phylogenetically diverse reductive dehalogenase-homologous genes in deep subseafloor sedimentary metagenomes.</title>
        <authorList>
            <person name="Kawai M."/>
            <person name="Futagami T."/>
            <person name="Toyoda A."/>
            <person name="Takaki Y."/>
            <person name="Nishi S."/>
            <person name="Hori S."/>
            <person name="Arai W."/>
            <person name="Tsubouchi T."/>
            <person name="Morono Y."/>
            <person name="Uchiyama I."/>
            <person name="Ito T."/>
            <person name="Fujiyama A."/>
            <person name="Inagaki F."/>
            <person name="Takami H."/>
        </authorList>
    </citation>
    <scope>NUCLEOTIDE SEQUENCE</scope>
    <source>
        <strain evidence="1">Expedition CK06-06</strain>
    </source>
</reference>
<organism evidence="1">
    <name type="scientific">marine sediment metagenome</name>
    <dbReference type="NCBI Taxonomy" id="412755"/>
    <lineage>
        <taxon>unclassified sequences</taxon>
        <taxon>metagenomes</taxon>
        <taxon>ecological metagenomes</taxon>
    </lineage>
</organism>
<sequence length="139" mass="16038">MTEDLNGRLRWIPLGQEKNFKTHQIAKQNFTSKDFESKEYNYDWTAKMQESVFQEIQARDDGKFNDISIDNVDCRADIGCRIDATAINGNSRYKLAVLAAELGNIGKPENSLFYRTFEMDSTDRDQGIMRIYISGSIYD</sequence>
<accession>X1T3W1</accession>
<proteinExistence type="predicted"/>